<accession>A0ABD6ADH8</accession>
<dbReference type="Proteomes" id="UP001596547">
    <property type="component" value="Unassembled WGS sequence"/>
</dbReference>
<feature type="domain" description="HpcH/HpaI aldolase/citrate lyase" evidence="4">
    <location>
        <begin position="17"/>
        <end position="241"/>
    </location>
</feature>
<dbReference type="PANTHER" id="PTHR30502">
    <property type="entry name" value="2-KETO-3-DEOXY-L-RHAMNONATE ALDOLASE"/>
    <property type="match status" value="1"/>
</dbReference>
<dbReference type="GO" id="GO:0046872">
    <property type="term" value="F:metal ion binding"/>
    <property type="evidence" value="ECO:0007669"/>
    <property type="project" value="UniProtKB-KW"/>
</dbReference>
<dbReference type="GeneID" id="79317560"/>
<proteinExistence type="inferred from homology"/>
<organism evidence="5 6">
    <name type="scientific">Halomarina halobia</name>
    <dbReference type="NCBI Taxonomy" id="3033386"/>
    <lineage>
        <taxon>Archaea</taxon>
        <taxon>Methanobacteriati</taxon>
        <taxon>Methanobacteriota</taxon>
        <taxon>Stenosarchaea group</taxon>
        <taxon>Halobacteria</taxon>
        <taxon>Halobacteriales</taxon>
        <taxon>Natronomonadaceae</taxon>
        <taxon>Halomarina</taxon>
    </lineage>
</organism>
<dbReference type="Pfam" id="PF03328">
    <property type="entry name" value="HpcH_HpaI"/>
    <property type="match status" value="1"/>
</dbReference>
<evidence type="ECO:0000256" key="2">
    <source>
        <dbReference type="ARBA" id="ARBA00022723"/>
    </source>
</evidence>
<dbReference type="Gene3D" id="3.20.20.60">
    <property type="entry name" value="Phosphoenolpyruvate-binding domains"/>
    <property type="match status" value="1"/>
</dbReference>
<comment type="similarity">
    <text evidence="1">Belongs to the HpcH/HpaI aldolase family.</text>
</comment>
<dbReference type="PANTHER" id="PTHR30502:SF0">
    <property type="entry name" value="PHOSPHOENOLPYRUVATE CARBOXYLASE FAMILY PROTEIN"/>
    <property type="match status" value="1"/>
</dbReference>
<dbReference type="GO" id="GO:0016829">
    <property type="term" value="F:lyase activity"/>
    <property type="evidence" value="ECO:0007669"/>
    <property type="project" value="UniProtKB-KW"/>
</dbReference>
<dbReference type="SUPFAM" id="SSF51621">
    <property type="entry name" value="Phosphoenolpyruvate/pyruvate domain"/>
    <property type="match status" value="1"/>
</dbReference>
<evidence type="ECO:0000259" key="4">
    <source>
        <dbReference type="Pfam" id="PF03328"/>
    </source>
</evidence>
<dbReference type="InterPro" id="IPR050251">
    <property type="entry name" value="HpcH-HpaI_aldolase"/>
</dbReference>
<dbReference type="RefSeq" id="WP_276305942.1">
    <property type="nucleotide sequence ID" value="NZ_CP119993.1"/>
</dbReference>
<gene>
    <name evidence="5" type="ORF">ACFQPE_15910</name>
</gene>
<keyword evidence="2" id="KW-0479">Metal-binding</keyword>
<dbReference type="EMBL" id="JBHTBF010000003">
    <property type="protein sequence ID" value="MFC7318267.1"/>
    <property type="molecule type" value="Genomic_DNA"/>
</dbReference>
<dbReference type="InterPro" id="IPR015813">
    <property type="entry name" value="Pyrv/PenolPyrv_kinase-like_dom"/>
</dbReference>
<keyword evidence="3 5" id="KW-0456">Lyase</keyword>
<name>A0ABD6ADH8_9EURY</name>
<evidence type="ECO:0000313" key="6">
    <source>
        <dbReference type="Proteomes" id="UP001596547"/>
    </source>
</evidence>
<dbReference type="InterPro" id="IPR040442">
    <property type="entry name" value="Pyrv_kinase-like_dom_sf"/>
</dbReference>
<evidence type="ECO:0000313" key="5">
    <source>
        <dbReference type="EMBL" id="MFC7318267.1"/>
    </source>
</evidence>
<comment type="caution">
    <text evidence="5">The sequence shown here is derived from an EMBL/GenBank/DDBJ whole genome shotgun (WGS) entry which is preliminary data.</text>
</comment>
<keyword evidence="6" id="KW-1185">Reference proteome</keyword>
<evidence type="ECO:0000256" key="3">
    <source>
        <dbReference type="ARBA" id="ARBA00023239"/>
    </source>
</evidence>
<dbReference type="InterPro" id="IPR005000">
    <property type="entry name" value="Aldolase/citrate-lyase_domain"/>
</dbReference>
<evidence type="ECO:0000256" key="1">
    <source>
        <dbReference type="ARBA" id="ARBA00005568"/>
    </source>
</evidence>
<reference evidence="5 6" key="1">
    <citation type="journal article" date="2019" name="Int. J. Syst. Evol. Microbiol.">
        <title>The Global Catalogue of Microorganisms (GCM) 10K type strain sequencing project: providing services to taxonomists for standard genome sequencing and annotation.</title>
        <authorList>
            <consortium name="The Broad Institute Genomics Platform"/>
            <consortium name="The Broad Institute Genome Sequencing Center for Infectious Disease"/>
            <person name="Wu L."/>
            <person name="Ma J."/>
        </authorList>
    </citation>
    <scope>NUCLEOTIDE SEQUENCE [LARGE SCALE GENOMIC DNA]</scope>
    <source>
        <strain evidence="5 6">PSR21</strain>
    </source>
</reference>
<dbReference type="AlphaFoldDB" id="A0ABD6ADH8"/>
<sequence>MNTNLKTALEKETYPMGTWLSVGHPAIAEVSASSAVDFVLIDTEHTTISLETVENMARAVEAIDSPTDTVVRIPWNDPVRLKRVLDIGIDGVMVPMIDTAEEARNLVEAMRYPPEGTRGIASGRAAEYGDSFTEYVENANGSFTTIAQIESKAGLENAEEIAAVGGIDALFVGPADMSGALGVFGQENPQELADAMDRVIQAARNARIAVGTLTVNTDDVTDRIQRGFDFLIVGKDTATLSTANREAREIYDQAVATQHKTQ</sequence>
<protein>
    <submittedName>
        <fullName evidence="5">HpcH/HpaI aldolase/citrate lyase family protein</fullName>
    </submittedName>
</protein>